<dbReference type="GO" id="GO:0030968">
    <property type="term" value="P:endoplasmic reticulum unfolded protein response"/>
    <property type="evidence" value="ECO:0007669"/>
    <property type="project" value="UniProtKB-ARBA"/>
</dbReference>
<proteinExistence type="inferred from homology"/>
<evidence type="ECO:0000256" key="10">
    <source>
        <dbReference type="ARBA" id="ARBA00022657"/>
    </source>
</evidence>
<accession>A0A8J6FH73</accession>
<feature type="compositionally biased region" description="Low complexity" evidence="29">
    <location>
        <begin position="56"/>
        <end position="70"/>
    </location>
</feature>
<dbReference type="GO" id="GO:0030154">
    <property type="term" value="P:cell differentiation"/>
    <property type="evidence" value="ECO:0007669"/>
    <property type="project" value="UniProtKB-KW"/>
</dbReference>
<keyword evidence="13" id="KW-0053">Apoptosis</keyword>
<keyword evidence="11" id="KW-0165">Cleavage on pair of basic residues</keyword>
<organism evidence="31 32">
    <name type="scientific">Eleutherodactylus coqui</name>
    <name type="common">Puerto Rican coqui</name>
    <dbReference type="NCBI Taxonomy" id="57060"/>
    <lineage>
        <taxon>Eukaryota</taxon>
        <taxon>Metazoa</taxon>
        <taxon>Chordata</taxon>
        <taxon>Craniata</taxon>
        <taxon>Vertebrata</taxon>
        <taxon>Euteleostomi</taxon>
        <taxon>Amphibia</taxon>
        <taxon>Batrachia</taxon>
        <taxon>Anura</taxon>
        <taxon>Neobatrachia</taxon>
        <taxon>Hyloidea</taxon>
        <taxon>Eleutherodactylidae</taxon>
        <taxon>Eleutherodactylinae</taxon>
        <taxon>Eleutherodactylus</taxon>
        <taxon>Eleutherodactylus</taxon>
    </lineage>
</organism>
<evidence type="ECO:0000256" key="27">
    <source>
        <dbReference type="ARBA" id="ARBA00023242"/>
    </source>
</evidence>
<evidence type="ECO:0000313" key="32">
    <source>
        <dbReference type="Proteomes" id="UP000770717"/>
    </source>
</evidence>
<evidence type="ECO:0000256" key="23">
    <source>
        <dbReference type="ARBA" id="ARBA00023136"/>
    </source>
</evidence>
<keyword evidence="19" id="KW-0007">Acetylation</keyword>
<evidence type="ECO:0000256" key="28">
    <source>
        <dbReference type="ARBA" id="ARBA00040165"/>
    </source>
</evidence>
<evidence type="ECO:0000256" key="22">
    <source>
        <dbReference type="ARBA" id="ARBA00023125"/>
    </source>
</evidence>
<evidence type="ECO:0000256" key="9">
    <source>
        <dbReference type="ARBA" id="ARBA00022553"/>
    </source>
</evidence>
<dbReference type="GO" id="GO:0005634">
    <property type="term" value="C:nucleus"/>
    <property type="evidence" value="ECO:0007669"/>
    <property type="project" value="UniProtKB-SubCell"/>
</dbReference>
<dbReference type="PROSITE" id="PS50217">
    <property type="entry name" value="BZIP"/>
    <property type="match status" value="1"/>
</dbReference>
<evidence type="ECO:0000256" key="18">
    <source>
        <dbReference type="ARBA" id="ARBA00022989"/>
    </source>
</evidence>
<keyword evidence="7" id="KW-0963">Cytoplasm</keyword>
<keyword evidence="21" id="KW-0346">Stress response</keyword>
<keyword evidence="23" id="KW-0472">Membrane</keyword>
<dbReference type="GO" id="GO:0000977">
    <property type="term" value="F:RNA polymerase II transcription regulatory region sequence-specific DNA binding"/>
    <property type="evidence" value="ECO:0007669"/>
    <property type="project" value="TreeGrafter"/>
</dbReference>
<reference evidence="31" key="1">
    <citation type="thesis" date="2020" institute="ProQuest LLC" country="789 East Eisenhower Parkway, Ann Arbor, MI, USA">
        <title>Comparative Genomics and Chromosome Evolution.</title>
        <authorList>
            <person name="Mudd A.B."/>
        </authorList>
    </citation>
    <scope>NUCLEOTIDE SEQUENCE</scope>
    <source>
        <strain evidence="31">HN-11 Male</strain>
        <tissue evidence="31">Kidney and liver</tissue>
    </source>
</reference>
<dbReference type="FunFam" id="1.20.5.170:FF:000049">
    <property type="entry name" value="X-box binding protein 1"/>
    <property type="match status" value="1"/>
</dbReference>
<name>A0A8J6FH73_ELECQ</name>
<evidence type="ECO:0000256" key="14">
    <source>
        <dbReference type="ARBA" id="ARBA00022782"/>
    </source>
</evidence>
<evidence type="ECO:0000256" key="21">
    <source>
        <dbReference type="ARBA" id="ARBA00023016"/>
    </source>
</evidence>
<keyword evidence="14" id="KW-0221">Differentiation</keyword>
<dbReference type="AlphaFoldDB" id="A0A8J6FH73"/>
<dbReference type="PROSITE" id="PS00036">
    <property type="entry name" value="BZIP_BASIC"/>
    <property type="match status" value="1"/>
</dbReference>
<keyword evidence="9" id="KW-0597">Phosphoprotein</keyword>
<comment type="similarity">
    <text evidence="5">Belongs to the bZIP family.</text>
</comment>
<evidence type="ECO:0000256" key="1">
    <source>
        <dbReference type="ARBA" id="ARBA00004123"/>
    </source>
</evidence>
<evidence type="ECO:0000256" key="3">
    <source>
        <dbReference type="ARBA" id="ARBA00004496"/>
    </source>
</evidence>
<dbReference type="GO" id="GO:0001525">
    <property type="term" value="P:angiogenesis"/>
    <property type="evidence" value="ECO:0007669"/>
    <property type="project" value="UniProtKB-KW"/>
</dbReference>
<evidence type="ECO:0000256" key="16">
    <source>
        <dbReference type="ARBA" id="ARBA00022843"/>
    </source>
</evidence>
<keyword evidence="22" id="KW-0238">DNA-binding</keyword>
<evidence type="ECO:0000256" key="20">
    <source>
        <dbReference type="ARBA" id="ARBA00023015"/>
    </source>
</evidence>
<dbReference type="PANTHER" id="PTHR46542">
    <property type="entry name" value="X-BOX BINDING PROTEIN 1"/>
    <property type="match status" value="1"/>
</dbReference>
<dbReference type="EMBL" id="WNTK01000003">
    <property type="protein sequence ID" value="KAG9487832.1"/>
    <property type="molecule type" value="Genomic_DNA"/>
</dbReference>
<keyword evidence="26" id="KW-0834">Unfolded protein response</keyword>
<evidence type="ECO:0000256" key="26">
    <source>
        <dbReference type="ARBA" id="ARBA00023230"/>
    </source>
</evidence>
<evidence type="ECO:0000256" key="2">
    <source>
        <dbReference type="ARBA" id="ARBA00004406"/>
    </source>
</evidence>
<keyword evidence="32" id="KW-1185">Reference proteome</keyword>
<evidence type="ECO:0000256" key="7">
    <source>
        <dbReference type="ARBA" id="ARBA00022490"/>
    </source>
</evidence>
<evidence type="ECO:0000256" key="11">
    <source>
        <dbReference type="ARBA" id="ARBA00022685"/>
    </source>
</evidence>
<evidence type="ECO:0000256" key="4">
    <source>
        <dbReference type="ARBA" id="ARBA00004648"/>
    </source>
</evidence>
<dbReference type="Gene3D" id="1.20.5.170">
    <property type="match status" value="1"/>
</dbReference>
<dbReference type="InterPro" id="IPR004827">
    <property type="entry name" value="bZIP"/>
</dbReference>
<evidence type="ECO:0000259" key="30">
    <source>
        <dbReference type="PROSITE" id="PS50217"/>
    </source>
</evidence>
<dbReference type="GO" id="GO:0007517">
    <property type="term" value="P:muscle organ development"/>
    <property type="evidence" value="ECO:0007669"/>
    <property type="project" value="UniProtKB-KW"/>
</dbReference>
<dbReference type="GO" id="GO:0000981">
    <property type="term" value="F:DNA-binding transcription factor activity, RNA polymerase II-specific"/>
    <property type="evidence" value="ECO:0007669"/>
    <property type="project" value="TreeGrafter"/>
</dbReference>
<evidence type="ECO:0000256" key="29">
    <source>
        <dbReference type="SAM" id="MobiDB-lite"/>
    </source>
</evidence>
<dbReference type="InterPro" id="IPR052470">
    <property type="entry name" value="ER_Stress-Reg_TF"/>
</dbReference>
<feature type="region of interest" description="Disordered" evidence="29">
    <location>
        <begin position="56"/>
        <end position="108"/>
    </location>
</feature>
<evidence type="ECO:0000256" key="13">
    <source>
        <dbReference type="ARBA" id="ARBA00022703"/>
    </source>
</evidence>
<keyword evidence="12" id="KW-0812">Transmembrane</keyword>
<sequence>MAAVLSSVYKVLPARSPRSAPQRPDMVVVGAPKVIFIPGNQSDQGDCQSLTSVMLPIHSPSSPESASSDVPPRKRQRLTHLSPEEKALRRKLKNRVAAQTARDRKKARMSELEQQVLDLEVENEKLLFENKLLREKSHGLLTENQELRQRLGLDALEVKEEEVEVLTQSREDEVRQVTGSAESAALRLCAPLQQEQAQLSPNLTTSAWILTALILQTVSLISCWAYWKAWSQTCCSPVKTWHGTSKKLEKLNPIPYPPPHLLLWGPHQSSWRPLMN</sequence>
<evidence type="ECO:0000256" key="6">
    <source>
        <dbReference type="ARBA" id="ARBA00022473"/>
    </source>
</evidence>
<keyword evidence="24" id="KW-0010">Activator</keyword>
<comment type="caution">
    <text evidence="31">The sequence shown here is derived from an EMBL/GenBank/DDBJ whole genome shotgun (WGS) entry which is preliminary data.</text>
</comment>
<evidence type="ECO:0000256" key="24">
    <source>
        <dbReference type="ARBA" id="ARBA00023159"/>
    </source>
</evidence>
<dbReference type="Proteomes" id="UP000770717">
    <property type="component" value="Unassembled WGS sequence"/>
</dbReference>
<dbReference type="SMART" id="SM00338">
    <property type="entry name" value="BRLZ"/>
    <property type="match status" value="1"/>
</dbReference>
<keyword evidence="20" id="KW-0805">Transcription regulation</keyword>
<evidence type="ECO:0000256" key="8">
    <source>
        <dbReference type="ARBA" id="ARBA00022541"/>
    </source>
</evidence>
<dbReference type="GO" id="GO:0006915">
    <property type="term" value="P:apoptotic process"/>
    <property type="evidence" value="ECO:0007669"/>
    <property type="project" value="UniProtKB-KW"/>
</dbReference>
<dbReference type="InterPro" id="IPR046347">
    <property type="entry name" value="bZIP_sf"/>
</dbReference>
<evidence type="ECO:0000313" key="31">
    <source>
        <dbReference type="EMBL" id="KAG9487832.1"/>
    </source>
</evidence>
<evidence type="ECO:0000256" key="15">
    <source>
        <dbReference type="ARBA" id="ARBA00022824"/>
    </source>
</evidence>
<evidence type="ECO:0000256" key="12">
    <source>
        <dbReference type="ARBA" id="ARBA00022692"/>
    </source>
</evidence>
<evidence type="ECO:0000256" key="19">
    <source>
        <dbReference type="ARBA" id="ARBA00022990"/>
    </source>
</evidence>
<dbReference type="PANTHER" id="PTHR46542:SF1">
    <property type="entry name" value="X-BOX BINDING PROTEIN 1"/>
    <property type="match status" value="1"/>
</dbReference>
<keyword evidence="17" id="KW-0735">Signal-anchor</keyword>
<gene>
    <name evidence="31" type="ORF">GDO78_007561</name>
</gene>
<evidence type="ECO:0000256" key="17">
    <source>
        <dbReference type="ARBA" id="ARBA00022968"/>
    </source>
</evidence>
<evidence type="ECO:0000256" key="5">
    <source>
        <dbReference type="ARBA" id="ARBA00007163"/>
    </source>
</evidence>
<dbReference type="GO" id="GO:0043066">
    <property type="term" value="P:negative regulation of apoptotic process"/>
    <property type="evidence" value="ECO:0007669"/>
    <property type="project" value="UniProtKB-ARBA"/>
</dbReference>
<comment type="subcellular location">
    <subcellularLocation>
        <location evidence="3">Cytoplasm</location>
    </subcellularLocation>
    <subcellularLocation>
        <location evidence="2">Endoplasmic reticulum membrane</location>
        <topology evidence="2">Peripheral membrane protein</topology>
    </subcellularLocation>
    <subcellularLocation>
        <location evidence="4">Endoplasmic reticulum membrane</location>
        <topology evidence="4">Single-pass type II membrane protein</topology>
    </subcellularLocation>
    <subcellularLocation>
        <location evidence="1">Nucleus</location>
    </subcellularLocation>
</comment>
<keyword evidence="15" id="KW-0256">Endoplasmic reticulum</keyword>
<keyword evidence="6" id="KW-0217">Developmental protein</keyword>
<dbReference type="OrthoDB" id="20960at2759"/>
<keyword evidence="8" id="KW-0517">Myogenesis</keyword>
<keyword evidence="25" id="KW-0804">Transcription</keyword>
<keyword evidence="10" id="KW-0037">Angiogenesis</keyword>
<feature type="domain" description="BZIP" evidence="30">
    <location>
        <begin position="84"/>
        <end position="147"/>
    </location>
</feature>
<dbReference type="Pfam" id="PF00170">
    <property type="entry name" value="bZIP_1"/>
    <property type="match status" value="1"/>
</dbReference>
<keyword evidence="16" id="KW-0832">Ubl conjugation</keyword>
<dbReference type="CDD" id="cd14691">
    <property type="entry name" value="bZIP_XBP1"/>
    <property type="match status" value="1"/>
</dbReference>
<evidence type="ECO:0000256" key="25">
    <source>
        <dbReference type="ARBA" id="ARBA00023163"/>
    </source>
</evidence>
<keyword evidence="27" id="KW-0539">Nucleus</keyword>
<protein>
    <recommendedName>
        <fullName evidence="28">X-box-binding protein 1</fullName>
    </recommendedName>
</protein>
<dbReference type="SUPFAM" id="SSF57959">
    <property type="entry name" value="Leucine zipper domain"/>
    <property type="match status" value="1"/>
</dbReference>
<keyword evidence="18" id="KW-1133">Transmembrane helix</keyword>
<dbReference type="GO" id="GO:0005789">
    <property type="term" value="C:endoplasmic reticulum membrane"/>
    <property type="evidence" value="ECO:0007669"/>
    <property type="project" value="UniProtKB-SubCell"/>
</dbReference>